<dbReference type="Proteomes" id="UP001630127">
    <property type="component" value="Unassembled WGS sequence"/>
</dbReference>
<sequence>MCSPFSCGSFKNQERDDFEELLSPCTIPRRSRSSRNHRDSKNPYANQGLERFYALLAQLEDKKKKIYIQKGSERISFIYFTNSNSDDWKPVIVKLKKKEITDTKYNAQHKHKHTIEAAPSSIVVDQVGQPKEEMIIRRLSKTKSKNWSHHIFGYLPVTIILILLFLAMYGRSFAILCTTFGWYLVPMTMKEKSSSSDRPKKKNEHVRRLSQRNMVNDEASASSPTGVLSGQAEKPSGLHAI</sequence>
<feature type="compositionally biased region" description="Polar residues" evidence="1">
    <location>
        <begin position="211"/>
        <end position="228"/>
    </location>
</feature>
<feature type="compositionally biased region" description="Basic residues" evidence="1">
    <location>
        <begin position="199"/>
        <end position="210"/>
    </location>
</feature>
<dbReference type="EMBL" id="JBJUIK010000011">
    <property type="protein sequence ID" value="KAL3514371.1"/>
    <property type="molecule type" value="Genomic_DNA"/>
</dbReference>
<dbReference type="InterPro" id="IPR045880">
    <property type="entry name" value="ZCF37"/>
</dbReference>
<feature type="region of interest" description="Disordered" evidence="1">
    <location>
        <begin position="192"/>
        <end position="241"/>
    </location>
</feature>
<organism evidence="3 4">
    <name type="scientific">Cinchona calisaya</name>
    <dbReference type="NCBI Taxonomy" id="153742"/>
    <lineage>
        <taxon>Eukaryota</taxon>
        <taxon>Viridiplantae</taxon>
        <taxon>Streptophyta</taxon>
        <taxon>Embryophyta</taxon>
        <taxon>Tracheophyta</taxon>
        <taxon>Spermatophyta</taxon>
        <taxon>Magnoliopsida</taxon>
        <taxon>eudicotyledons</taxon>
        <taxon>Gunneridae</taxon>
        <taxon>Pentapetalae</taxon>
        <taxon>asterids</taxon>
        <taxon>lamiids</taxon>
        <taxon>Gentianales</taxon>
        <taxon>Rubiaceae</taxon>
        <taxon>Cinchonoideae</taxon>
        <taxon>Cinchoneae</taxon>
        <taxon>Cinchona</taxon>
    </lineage>
</organism>
<evidence type="ECO:0000313" key="3">
    <source>
        <dbReference type="EMBL" id="KAL3514371.1"/>
    </source>
</evidence>
<evidence type="ECO:0000256" key="1">
    <source>
        <dbReference type="SAM" id="MobiDB-lite"/>
    </source>
</evidence>
<evidence type="ECO:0000313" key="4">
    <source>
        <dbReference type="Proteomes" id="UP001630127"/>
    </source>
</evidence>
<dbReference type="PANTHER" id="PTHR35275:SF1">
    <property type="entry name" value="OS07G0585900 PROTEIN"/>
    <property type="match status" value="1"/>
</dbReference>
<proteinExistence type="predicted"/>
<dbReference type="AlphaFoldDB" id="A0ABD2Z4G9"/>
<accession>A0ABD2Z4G9</accession>
<gene>
    <name evidence="3" type="ORF">ACH5RR_027088</name>
</gene>
<dbReference type="PANTHER" id="PTHR35275">
    <property type="entry name" value="ZCF37"/>
    <property type="match status" value="1"/>
</dbReference>
<comment type="caution">
    <text evidence="3">The sequence shown here is derived from an EMBL/GenBank/DDBJ whole genome shotgun (WGS) entry which is preliminary data.</text>
</comment>
<reference evidence="3 4" key="1">
    <citation type="submission" date="2024-11" db="EMBL/GenBank/DDBJ databases">
        <title>A near-complete genome assembly of Cinchona calisaya.</title>
        <authorList>
            <person name="Lian D.C."/>
            <person name="Zhao X.W."/>
            <person name="Wei L."/>
        </authorList>
    </citation>
    <scope>NUCLEOTIDE SEQUENCE [LARGE SCALE GENOMIC DNA]</scope>
    <source>
        <tissue evidence="3">Nenye</tissue>
    </source>
</reference>
<evidence type="ECO:0000256" key="2">
    <source>
        <dbReference type="SAM" id="Phobius"/>
    </source>
</evidence>
<name>A0ABD2Z4G9_9GENT</name>
<protein>
    <recommendedName>
        <fullName evidence="5">ZCF37</fullName>
    </recommendedName>
</protein>
<keyword evidence="2" id="KW-0472">Membrane</keyword>
<keyword evidence="4" id="KW-1185">Reference proteome</keyword>
<keyword evidence="2" id="KW-1133">Transmembrane helix</keyword>
<evidence type="ECO:0008006" key="5">
    <source>
        <dbReference type="Google" id="ProtNLM"/>
    </source>
</evidence>
<feature type="transmembrane region" description="Helical" evidence="2">
    <location>
        <begin position="147"/>
        <end position="167"/>
    </location>
</feature>
<keyword evidence="2" id="KW-0812">Transmembrane</keyword>